<protein>
    <submittedName>
        <fullName evidence="1">Uncharacterized protein</fullName>
    </submittedName>
</protein>
<proteinExistence type="predicted"/>
<dbReference type="AlphaFoldDB" id="A0A517D8D2"/>
<gene>
    <name evidence="1" type="ORF">FOD75_10980</name>
</gene>
<dbReference type="EMBL" id="CP041677">
    <property type="protein sequence ID" value="QDR73613.1"/>
    <property type="molecule type" value="Genomic_DNA"/>
</dbReference>
<dbReference type="Proteomes" id="UP000316394">
    <property type="component" value="Plasmid unnamed"/>
</dbReference>
<name>A0A517D8D2_LIMRT</name>
<dbReference type="RefSeq" id="WP_144227946.1">
    <property type="nucleotide sequence ID" value="NZ_CP041677.1"/>
</dbReference>
<sequence>MPGLNRRSGSNPGHSFIHGNLLGLLLPMVNKPQVLRPCGSVNGQINFSKQSLTRRLLISNQAFYTESNQYRRSYFIAKKSNMLLPPVFKSKVAPVSSRQGTTKPAAELTVNDVLVTIFKGAHPTMVSELVKIVVRYAH</sequence>
<geneLocation type="plasmid" evidence="1 2">
    <name>unnamed</name>
</geneLocation>
<accession>A0A517D8D2</accession>
<evidence type="ECO:0000313" key="1">
    <source>
        <dbReference type="EMBL" id="QDR73613.1"/>
    </source>
</evidence>
<reference evidence="1 2" key="1">
    <citation type="submission" date="2019-07" db="EMBL/GenBank/DDBJ databases">
        <title>Gastrointestinal microbiota of Peromyscus leucopus, the white-footed mouse.</title>
        <authorList>
            <person name="Milovic A."/>
            <person name="Bassam K."/>
            <person name="Barbour A.G."/>
        </authorList>
    </citation>
    <scope>NUCLEOTIDE SEQUENCE [LARGE SCALE GENOMIC DNA]</scope>
    <source>
        <strain evidence="1 2">LL7</strain>
        <plasmid evidence="1 2">unnamed</plasmid>
    </source>
</reference>
<organism evidence="1 2">
    <name type="scientific">Limosilactobacillus reuteri</name>
    <name type="common">Lactobacillus reuteri</name>
    <dbReference type="NCBI Taxonomy" id="1598"/>
    <lineage>
        <taxon>Bacteria</taxon>
        <taxon>Bacillati</taxon>
        <taxon>Bacillota</taxon>
        <taxon>Bacilli</taxon>
        <taxon>Lactobacillales</taxon>
        <taxon>Lactobacillaceae</taxon>
        <taxon>Limosilactobacillus</taxon>
    </lineage>
</organism>
<keyword evidence="1" id="KW-0614">Plasmid</keyword>
<evidence type="ECO:0000313" key="2">
    <source>
        <dbReference type="Proteomes" id="UP000316394"/>
    </source>
</evidence>